<evidence type="ECO:0000313" key="2">
    <source>
        <dbReference type="Proteomes" id="UP001291623"/>
    </source>
</evidence>
<sequence length="79" mass="8815">MNARQNCMPSAVMWACNLNGGINVVECWAVLSGRAWWASFWPALSKRRVGSRGPCVKAWVAWLLMWAAIHRVLLCAVEG</sequence>
<accession>A0AAE1RTH9</accession>
<gene>
    <name evidence="1" type="ORF">RND71_022539</name>
</gene>
<evidence type="ECO:0000313" key="1">
    <source>
        <dbReference type="EMBL" id="KAK4356929.1"/>
    </source>
</evidence>
<name>A0AAE1RTH9_9SOLA</name>
<organism evidence="1 2">
    <name type="scientific">Anisodus tanguticus</name>
    <dbReference type="NCBI Taxonomy" id="243964"/>
    <lineage>
        <taxon>Eukaryota</taxon>
        <taxon>Viridiplantae</taxon>
        <taxon>Streptophyta</taxon>
        <taxon>Embryophyta</taxon>
        <taxon>Tracheophyta</taxon>
        <taxon>Spermatophyta</taxon>
        <taxon>Magnoliopsida</taxon>
        <taxon>eudicotyledons</taxon>
        <taxon>Gunneridae</taxon>
        <taxon>Pentapetalae</taxon>
        <taxon>asterids</taxon>
        <taxon>lamiids</taxon>
        <taxon>Solanales</taxon>
        <taxon>Solanaceae</taxon>
        <taxon>Solanoideae</taxon>
        <taxon>Hyoscyameae</taxon>
        <taxon>Anisodus</taxon>
    </lineage>
</organism>
<protein>
    <submittedName>
        <fullName evidence="1">Uncharacterized protein</fullName>
    </submittedName>
</protein>
<dbReference type="AlphaFoldDB" id="A0AAE1RTH9"/>
<dbReference type="EMBL" id="JAVYJV010000012">
    <property type="protein sequence ID" value="KAK4356929.1"/>
    <property type="molecule type" value="Genomic_DNA"/>
</dbReference>
<proteinExistence type="predicted"/>
<dbReference type="Proteomes" id="UP001291623">
    <property type="component" value="Unassembled WGS sequence"/>
</dbReference>
<comment type="caution">
    <text evidence="1">The sequence shown here is derived from an EMBL/GenBank/DDBJ whole genome shotgun (WGS) entry which is preliminary data.</text>
</comment>
<reference evidence="1" key="1">
    <citation type="submission" date="2023-12" db="EMBL/GenBank/DDBJ databases">
        <title>Genome assembly of Anisodus tanguticus.</title>
        <authorList>
            <person name="Wang Y.-J."/>
        </authorList>
    </citation>
    <scope>NUCLEOTIDE SEQUENCE</scope>
    <source>
        <strain evidence="1">KB-2021</strain>
        <tissue evidence="1">Leaf</tissue>
    </source>
</reference>
<keyword evidence="2" id="KW-1185">Reference proteome</keyword>